<keyword evidence="2" id="KW-0479">Metal-binding</keyword>
<reference evidence="5 6" key="1">
    <citation type="journal article" date="2015" name="BMC Genomics">
        <title>Genome mining reveals unlocked bioactive potential of marine Gram-negative bacteria.</title>
        <authorList>
            <person name="Machado H."/>
            <person name="Sonnenschein E.C."/>
            <person name="Melchiorsen J."/>
            <person name="Gram L."/>
        </authorList>
    </citation>
    <scope>NUCLEOTIDE SEQUENCE [LARGE SCALE GENOMIC DNA]</scope>
    <source>
        <strain evidence="5 6">S2471</strain>
    </source>
</reference>
<evidence type="ECO:0000313" key="5">
    <source>
        <dbReference type="EMBL" id="KJZ09610.1"/>
    </source>
</evidence>
<keyword evidence="2" id="KW-0186">Copper</keyword>
<feature type="binding site" evidence="2">
    <location>
        <position position="54"/>
    </location>
    <ligand>
        <name>Cu cation</name>
        <dbReference type="ChEBI" id="CHEBI:23378"/>
    </ligand>
</feature>
<dbReference type="InterPro" id="IPR036249">
    <property type="entry name" value="Thioredoxin-like_sf"/>
</dbReference>
<accession>A0A0F4QQT6</accession>
<keyword evidence="4" id="KW-1133">Transmembrane helix</keyword>
<feature type="binding site" evidence="2">
    <location>
        <position position="136"/>
    </location>
    <ligand>
        <name>Cu cation</name>
        <dbReference type="ChEBI" id="CHEBI:23378"/>
    </ligand>
</feature>
<evidence type="ECO:0000256" key="3">
    <source>
        <dbReference type="PIRSR" id="PIRSR603782-2"/>
    </source>
</evidence>
<dbReference type="OrthoDB" id="5616157at2"/>
<feature type="transmembrane region" description="Helical" evidence="4">
    <location>
        <begin position="44"/>
        <end position="65"/>
    </location>
</feature>
<dbReference type="InterPro" id="IPR003782">
    <property type="entry name" value="SCO1/SenC"/>
</dbReference>
<dbReference type="RefSeq" id="WP_046004633.1">
    <property type="nucleotide sequence ID" value="NZ_JXYA01000018.1"/>
</dbReference>
<evidence type="ECO:0000256" key="4">
    <source>
        <dbReference type="SAM" id="Phobius"/>
    </source>
</evidence>
<keyword evidence="3" id="KW-1015">Disulfide bond</keyword>
<comment type="caution">
    <text evidence="5">The sequence shown here is derived from an EMBL/GenBank/DDBJ whole genome shotgun (WGS) entry which is preliminary data.</text>
</comment>
<evidence type="ECO:0000256" key="2">
    <source>
        <dbReference type="PIRSR" id="PIRSR603782-1"/>
    </source>
</evidence>
<dbReference type="AlphaFoldDB" id="A0A0F4QQT6"/>
<comment type="similarity">
    <text evidence="1">Belongs to the SCO1/2 family.</text>
</comment>
<dbReference type="Gene3D" id="3.40.30.10">
    <property type="entry name" value="Glutaredoxin"/>
    <property type="match status" value="1"/>
</dbReference>
<keyword evidence="4" id="KW-0472">Membrane</keyword>
<dbReference type="Pfam" id="PF02630">
    <property type="entry name" value="SCO1-SenC"/>
    <property type="match status" value="1"/>
</dbReference>
<dbReference type="SUPFAM" id="SSF52833">
    <property type="entry name" value="Thioredoxin-like"/>
    <property type="match status" value="1"/>
</dbReference>
<evidence type="ECO:0008006" key="7">
    <source>
        <dbReference type="Google" id="ProtNLM"/>
    </source>
</evidence>
<feature type="disulfide bond" description="Redox-active" evidence="3">
    <location>
        <begin position="54"/>
        <end position="58"/>
    </location>
</feature>
<feature type="binding site" evidence="2">
    <location>
        <position position="58"/>
    </location>
    <ligand>
        <name>Cu cation</name>
        <dbReference type="ChEBI" id="CHEBI:23378"/>
    </ligand>
</feature>
<dbReference type="EMBL" id="JXYA01000018">
    <property type="protein sequence ID" value="KJZ09610.1"/>
    <property type="molecule type" value="Genomic_DNA"/>
</dbReference>
<keyword evidence="6" id="KW-1185">Reference proteome</keyword>
<sequence>MLKSSFMVLLLCLLLGIIFGLPFVPLESNRTVEAPFLEHSGSDKAVVFFGFSHCGGVCPTTLLILKSLLDNTTRQSQWPQVVFVDIDENSSTQQAQTHARSYHNAFSGVHANAESLAQLSRDFGLNIQQNGEQIRHQGRTYLLARSQQQWRIVKAYNPETFDFKTLQDELY</sequence>
<keyword evidence="4" id="KW-0812">Transmembrane</keyword>
<gene>
    <name evidence="5" type="ORF">TW77_08915</name>
</gene>
<dbReference type="Proteomes" id="UP000033452">
    <property type="component" value="Unassembled WGS sequence"/>
</dbReference>
<evidence type="ECO:0000256" key="1">
    <source>
        <dbReference type="ARBA" id="ARBA00010996"/>
    </source>
</evidence>
<protein>
    <recommendedName>
        <fullName evidence="7">SCO family protein</fullName>
    </recommendedName>
</protein>
<evidence type="ECO:0000313" key="6">
    <source>
        <dbReference type="Proteomes" id="UP000033452"/>
    </source>
</evidence>
<proteinExistence type="inferred from homology"/>
<organism evidence="5 6">
    <name type="scientific">Pseudoalteromonas rubra</name>
    <dbReference type="NCBI Taxonomy" id="43658"/>
    <lineage>
        <taxon>Bacteria</taxon>
        <taxon>Pseudomonadati</taxon>
        <taxon>Pseudomonadota</taxon>
        <taxon>Gammaproteobacteria</taxon>
        <taxon>Alteromonadales</taxon>
        <taxon>Pseudoalteromonadaceae</taxon>
        <taxon>Pseudoalteromonas</taxon>
    </lineage>
</organism>
<dbReference type="GO" id="GO:0046872">
    <property type="term" value="F:metal ion binding"/>
    <property type="evidence" value="ECO:0007669"/>
    <property type="project" value="UniProtKB-KW"/>
</dbReference>
<dbReference type="PATRIC" id="fig|43658.5.peg.1885"/>
<name>A0A0F4QQT6_9GAMM</name>